<evidence type="ECO:0000259" key="2">
    <source>
        <dbReference type="Pfam" id="PF13399"/>
    </source>
</evidence>
<keyword evidence="4" id="KW-1185">Reference proteome</keyword>
<dbReference type="EMBL" id="JAUSYA010000001">
    <property type="protein sequence ID" value="MDQ0684806.1"/>
    <property type="molecule type" value="Genomic_DNA"/>
</dbReference>
<dbReference type="Pfam" id="PF13399">
    <property type="entry name" value="LytR_C"/>
    <property type="match status" value="1"/>
</dbReference>
<feature type="domain" description="LytR/CpsA/Psr regulator C-terminal" evidence="2">
    <location>
        <begin position="113"/>
        <end position="204"/>
    </location>
</feature>
<name>A0ABU0Q3Q4_STRAH</name>
<sequence>MSMLTPPGMGGKYRITGDKYPRMRPHRRRGRLAVVVVACGAVLGVAGWGTLQLIDVFTGGGGTATAADGCSKNTTKAGPAASASPSAAPSGGAGAGTAAGAGAVPGAVPKPAQITVNVFNATTRSGLAKTTADELKRRGFKIGEVGNAAKQYDKKVPGTGMLLGPASSLNTSLPVLATQLGTAERRTDAARKGTAVDLIIGNGFKALTGQAEATKALAALAAPHPTAGATTKKRC</sequence>
<gene>
    <name evidence="3" type="ORF">QFZ56_003769</name>
</gene>
<feature type="compositionally biased region" description="Low complexity" evidence="1">
    <location>
        <begin position="75"/>
        <end position="90"/>
    </location>
</feature>
<comment type="caution">
    <text evidence="3">The sequence shown here is derived from an EMBL/GenBank/DDBJ whole genome shotgun (WGS) entry which is preliminary data.</text>
</comment>
<protein>
    <recommendedName>
        <fullName evidence="2">LytR/CpsA/Psr regulator C-terminal domain-containing protein</fullName>
    </recommendedName>
</protein>
<accession>A0ABU0Q3Q4</accession>
<dbReference type="InterPro" id="IPR027381">
    <property type="entry name" value="LytR/CpsA/Psr_C"/>
</dbReference>
<evidence type="ECO:0000313" key="3">
    <source>
        <dbReference type="EMBL" id="MDQ0684806.1"/>
    </source>
</evidence>
<dbReference type="Proteomes" id="UP001243364">
    <property type="component" value="Unassembled WGS sequence"/>
</dbReference>
<evidence type="ECO:0000313" key="4">
    <source>
        <dbReference type="Proteomes" id="UP001243364"/>
    </source>
</evidence>
<reference evidence="3 4" key="1">
    <citation type="submission" date="2023-07" db="EMBL/GenBank/DDBJ databases">
        <title>Comparative genomics of wheat-associated soil bacteria to identify genetic determinants of phenazine resistance.</title>
        <authorList>
            <person name="Mouncey N."/>
        </authorList>
    </citation>
    <scope>NUCLEOTIDE SEQUENCE [LARGE SCALE GENOMIC DNA]</scope>
    <source>
        <strain evidence="3 4">W4I19-2</strain>
    </source>
</reference>
<organism evidence="3 4">
    <name type="scientific">Streptomyces achromogenes</name>
    <dbReference type="NCBI Taxonomy" id="67255"/>
    <lineage>
        <taxon>Bacteria</taxon>
        <taxon>Bacillati</taxon>
        <taxon>Actinomycetota</taxon>
        <taxon>Actinomycetes</taxon>
        <taxon>Kitasatosporales</taxon>
        <taxon>Streptomycetaceae</taxon>
        <taxon>Streptomyces</taxon>
    </lineage>
</organism>
<feature type="region of interest" description="Disordered" evidence="1">
    <location>
        <begin position="1"/>
        <end position="22"/>
    </location>
</feature>
<evidence type="ECO:0000256" key="1">
    <source>
        <dbReference type="SAM" id="MobiDB-lite"/>
    </source>
</evidence>
<proteinExistence type="predicted"/>
<dbReference type="Gene3D" id="3.30.70.2390">
    <property type="match status" value="1"/>
</dbReference>
<feature type="region of interest" description="Disordered" evidence="1">
    <location>
        <begin position="72"/>
        <end position="101"/>
    </location>
</feature>